<protein>
    <submittedName>
        <fullName evidence="11">ABC transporter permease</fullName>
    </submittedName>
</protein>
<dbReference type="RefSeq" id="WP_189681873.1">
    <property type="nucleotide sequence ID" value="NZ_BNCJ01000015.1"/>
</dbReference>
<keyword evidence="4 9" id="KW-0812">Transmembrane</keyword>
<evidence type="ECO:0000256" key="6">
    <source>
        <dbReference type="ARBA" id="ARBA00022927"/>
    </source>
</evidence>
<comment type="similarity">
    <text evidence="9">Belongs to the binding-protein-dependent transport system permease family.</text>
</comment>
<dbReference type="CDD" id="cd06261">
    <property type="entry name" value="TM_PBP2"/>
    <property type="match status" value="1"/>
</dbReference>
<sequence>MTDFARRFLRSRSGMIGLILLLTLVLMAIFADLLFPGDPWRMAGRPNLPPFSKGFLFGTDQLGRDVAAGIMHGARMSLMIGFASSVVAIGVGVLVGAVAGYSSGIVDDLLMRLTEFFQTIPSFMLAIVLVAIFSPTLGSIVAAIAVVSWPPIARLVRAEFLTLRQRDFVKAAQVGGHSQSNIILHQILPNALSPVIVMASLMVASAILIESGLSFLGLGDRNYITWGFMIGAGRTMIRHAWWLSAIPGLAIFVTVLALNLFGQGLSDVLNPRLSRSNRT</sequence>
<gene>
    <name evidence="11" type="ORF">GCM10017056_39850</name>
</gene>
<keyword evidence="12" id="KW-1185">Reference proteome</keyword>
<dbReference type="Proteomes" id="UP000626220">
    <property type="component" value="Unassembled WGS sequence"/>
</dbReference>
<dbReference type="InterPro" id="IPR025966">
    <property type="entry name" value="OppC_N"/>
</dbReference>
<dbReference type="Pfam" id="PF00528">
    <property type="entry name" value="BPD_transp_1"/>
    <property type="match status" value="1"/>
</dbReference>
<dbReference type="PANTHER" id="PTHR43386:SF1">
    <property type="entry name" value="D,D-DIPEPTIDE TRANSPORT SYSTEM PERMEASE PROTEIN DDPC-RELATED"/>
    <property type="match status" value="1"/>
</dbReference>
<keyword evidence="3" id="KW-1003">Cell membrane</keyword>
<dbReference type="Pfam" id="PF12911">
    <property type="entry name" value="OppC_N"/>
    <property type="match status" value="1"/>
</dbReference>
<organism evidence="11 12">
    <name type="scientific">Seohaeicola zhoushanensis</name>
    <dbReference type="NCBI Taxonomy" id="1569283"/>
    <lineage>
        <taxon>Bacteria</taxon>
        <taxon>Pseudomonadati</taxon>
        <taxon>Pseudomonadota</taxon>
        <taxon>Alphaproteobacteria</taxon>
        <taxon>Rhodobacterales</taxon>
        <taxon>Roseobacteraceae</taxon>
        <taxon>Seohaeicola</taxon>
    </lineage>
</organism>
<dbReference type="InterPro" id="IPR000515">
    <property type="entry name" value="MetI-like"/>
</dbReference>
<evidence type="ECO:0000256" key="1">
    <source>
        <dbReference type="ARBA" id="ARBA00004651"/>
    </source>
</evidence>
<dbReference type="Gene3D" id="1.10.3720.10">
    <property type="entry name" value="MetI-like"/>
    <property type="match status" value="1"/>
</dbReference>
<reference evidence="11" key="2">
    <citation type="submission" date="2020-09" db="EMBL/GenBank/DDBJ databases">
        <authorList>
            <person name="Sun Q."/>
            <person name="Kim S."/>
        </authorList>
    </citation>
    <scope>NUCLEOTIDE SEQUENCE</scope>
    <source>
        <strain evidence="11">KCTC 42650</strain>
    </source>
</reference>
<feature type="transmembrane region" description="Helical" evidence="9">
    <location>
        <begin position="123"/>
        <end position="147"/>
    </location>
</feature>
<evidence type="ECO:0000313" key="11">
    <source>
        <dbReference type="EMBL" id="GHF64569.1"/>
    </source>
</evidence>
<evidence type="ECO:0000256" key="9">
    <source>
        <dbReference type="RuleBase" id="RU363032"/>
    </source>
</evidence>
<dbReference type="PANTHER" id="PTHR43386">
    <property type="entry name" value="OLIGOPEPTIDE TRANSPORT SYSTEM PERMEASE PROTEIN APPC"/>
    <property type="match status" value="1"/>
</dbReference>
<dbReference type="GO" id="GO:0055085">
    <property type="term" value="P:transmembrane transport"/>
    <property type="evidence" value="ECO:0007669"/>
    <property type="project" value="InterPro"/>
</dbReference>
<keyword evidence="5" id="KW-0571">Peptide transport</keyword>
<dbReference type="AlphaFoldDB" id="A0A8J3H1N4"/>
<evidence type="ECO:0000256" key="5">
    <source>
        <dbReference type="ARBA" id="ARBA00022856"/>
    </source>
</evidence>
<accession>A0A8J3H1N4</accession>
<keyword evidence="7 9" id="KW-1133">Transmembrane helix</keyword>
<name>A0A8J3H1N4_9RHOB</name>
<proteinExistence type="inferred from homology"/>
<evidence type="ECO:0000256" key="8">
    <source>
        <dbReference type="ARBA" id="ARBA00023136"/>
    </source>
</evidence>
<evidence type="ECO:0000259" key="10">
    <source>
        <dbReference type="PROSITE" id="PS50928"/>
    </source>
</evidence>
<evidence type="ECO:0000256" key="4">
    <source>
        <dbReference type="ARBA" id="ARBA00022692"/>
    </source>
</evidence>
<dbReference type="PROSITE" id="PS50928">
    <property type="entry name" value="ABC_TM1"/>
    <property type="match status" value="1"/>
</dbReference>
<feature type="domain" description="ABC transmembrane type-1" evidence="10">
    <location>
        <begin position="74"/>
        <end position="262"/>
    </location>
</feature>
<evidence type="ECO:0000256" key="3">
    <source>
        <dbReference type="ARBA" id="ARBA00022475"/>
    </source>
</evidence>
<feature type="transmembrane region" description="Helical" evidence="9">
    <location>
        <begin position="240"/>
        <end position="261"/>
    </location>
</feature>
<evidence type="ECO:0000313" key="12">
    <source>
        <dbReference type="Proteomes" id="UP000626220"/>
    </source>
</evidence>
<dbReference type="GO" id="GO:0005886">
    <property type="term" value="C:plasma membrane"/>
    <property type="evidence" value="ECO:0007669"/>
    <property type="project" value="UniProtKB-SubCell"/>
</dbReference>
<comment type="subcellular location">
    <subcellularLocation>
        <location evidence="1 9">Cell membrane</location>
        <topology evidence="1 9">Multi-pass membrane protein</topology>
    </subcellularLocation>
</comment>
<keyword evidence="2 9" id="KW-0813">Transport</keyword>
<dbReference type="InterPro" id="IPR050366">
    <property type="entry name" value="BP-dependent_transpt_permease"/>
</dbReference>
<keyword evidence="8 9" id="KW-0472">Membrane</keyword>
<dbReference type="EMBL" id="BNCJ01000015">
    <property type="protein sequence ID" value="GHF64569.1"/>
    <property type="molecule type" value="Genomic_DNA"/>
</dbReference>
<dbReference type="GO" id="GO:0015031">
    <property type="term" value="P:protein transport"/>
    <property type="evidence" value="ECO:0007669"/>
    <property type="project" value="UniProtKB-KW"/>
</dbReference>
<dbReference type="SUPFAM" id="SSF161098">
    <property type="entry name" value="MetI-like"/>
    <property type="match status" value="1"/>
</dbReference>
<evidence type="ECO:0000256" key="2">
    <source>
        <dbReference type="ARBA" id="ARBA00022448"/>
    </source>
</evidence>
<dbReference type="GO" id="GO:0015833">
    <property type="term" value="P:peptide transport"/>
    <property type="evidence" value="ECO:0007669"/>
    <property type="project" value="UniProtKB-KW"/>
</dbReference>
<feature type="transmembrane region" description="Helical" evidence="9">
    <location>
        <begin position="195"/>
        <end position="219"/>
    </location>
</feature>
<dbReference type="InterPro" id="IPR035906">
    <property type="entry name" value="MetI-like_sf"/>
</dbReference>
<reference evidence="11" key="1">
    <citation type="journal article" date="2014" name="Int. J. Syst. Evol. Microbiol.">
        <title>Complete genome sequence of Corynebacterium casei LMG S-19264T (=DSM 44701T), isolated from a smear-ripened cheese.</title>
        <authorList>
            <consortium name="US DOE Joint Genome Institute (JGI-PGF)"/>
            <person name="Walter F."/>
            <person name="Albersmeier A."/>
            <person name="Kalinowski J."/>
            <person name="Ruckert C."/>
        </authorList>
    </citation>
    <scope>NUCLEOTIDE SEQUENCE</scope>
    <source>
        <strain evidence="11">KCTC 42650</strain>
    </source>
</reference>
<evidence type="ECO:0000256" key="7">
    <source>
        <dbReference type="ARBA" id="ARBA00022989"/>
    </source>
</evidence>
<feature type="transmembrane region" description="Helical" evidence="9">
    <location>
        <begin position="78"/>
        <end position="102"/>
    </location>
</feature>
<comment type="caution">
    <text evidence="11">The sequence shown here is derived from an EMBL/GenBank/DDBJ whole genome shotgun (WGS) entry which is preliminary data.</text>
</comment>
<keyword evidence="6" id="KW-0653">Protein transport</keyword>